<comment type="caution">
    <text evidence="3">The sequence shown here is derived from an EMBL/GenBank/DDBJ whole genome shotgun (WGS) entry which is preliminary data.</text>
</comment>
<accession>A0A940IHD9</accession>
<gene>
    <name evidence="3" type="ORF">IAB75_00580</name>
</gene>
<feature type="transmembrane region" description="Helical" evidence="1">
    <location>
        <begin position="21"/>
        <end position="43"/>
    </location>
</feature>
<dbReference type="AlphaFoldDB" id="A0A940IHD9"/>
<sequence>MKTTDFSRPRRMSKSAFVVFFVKDLCSYAGFIFLAVIFNLNAVERSPLLTIFERTLLVAAGGIIVAAATSFVRYYFRKYYVENGSLIFIHGLFHKETTSIPLEKIHTLRTRRDFIYRLMDMRSVSFDTLAMKSAEIELILDDTDWNALLSLVEAQEQKSEDKERETGKADADKLAFSNMNLIKGAFCQNHLQGMVVLFGILAAILDRITAVNDNALDFLINYADACTRGLSVPAIMYIAALIALYMVIMLLWIGKAFLRYANMEVRLDREQLAFESGLITRKSSRFPYGKICTVYVKRNFLEKLTGCSTIRMIQAENATDEQKGTDVRIYGTDRSGTFLDWWLGKDYASSGTVLSAQSGYGLAVHVMRFDIPVILAAAAVLAYFGLYVWLAAPATYLAFSLAKGLMAVRRSRITLKDDYLEINTGRFADTVNYIKYSNIEVVRLVSTPFSASSGRVRLSISTNGTFFTARSLKAEDAGEIYEYLLYRCEQNMHADKGQNRF</sequence>
<name>A0A940IHD9_9BACT</name>
<evidence type="ECO:0000256" key="1">
    <source>
        <dbReference type="SAM" id="Phobius"/>
    </source>
</evidence>
<dbReference type="Pfam" id="PF03703">
    <property type="entry name" value="bPH_2"/>
    <property type="match status" value="3"/>
</dbReference>
<proteinExistence type="predicted"/>
<feature type="transmembrane region" description="Helical" evidence="1">
    <location>
        <begin position="230"/>
        <end position="253"/>
    </location>
</feature>
<feature type="transmembrane region" description="Helical" evidence="1">
    <location>
        <begin position="371"/>
        <end position="390"/>
    </location>
</feature>
<reference evidence="3" key="2">
    <citation type="journal article" date="2021" name="PeerJ">
        <title>Extensive microbial diversity within the chicken gut microbiome revealed by metagenomics and culture.</title>
        <authorList>
            <person name="Gilroy R."/>
            <person name="Ravi A."/>
            <person name="Getino M."/>
            <person name="Pursley I."/>
            <person name="Horton D.L."/>
            <person name="Alikhan N.F."/>
            <person name="Baker D."/>
            <person name="Gharbi K."/>
            <person name="Hall N."/>
            <person name="Watson M."/>
            <person name="Adriaenssens E.M."/>
            <person name="Foster-Nyarko E."/>
            <person name="Jarju S."/>
            <person name="Secka A."/>
            <person name="Antonio M."/>
            <person name="Oren A."/>
            <person name="Chaudhuri R.R."/>
            <person name="La Ragione R."/>
            <person name="Hildebrand F."/>
            <person name="Pallen M.J."/>
        </authorList>
    </citation>
    <scope>NUCLEOTIDE SEQUENCE</scope>
    <source>
        <strain evidence="3">G3-8215</strain>
    </source>
</reference>
<reference evidence="3" key="1">
    <citation type="submission" date="2020-10" db="EMBL/GenBank/DDBJ databases">
        <authorList>
            <person name="Gilroy R."/>
        </authorList>
    </citation>
    <scope>NUCLEOTIDE SEQUENCE</scope>
    <source>
        <strain evidence="3">G3-8215</strain>
    </source>
</reference>
<dbReference type="PANTHER" id="PTHR34473:SF2">
    <property type="entry name" value="UPF0699 TRANSMEMBRANE PROTEIN YDBT"/>
    <property type="match status" value="1"/>
</dbReference>
<feature type="transmembrane region" description="Helical" evidence="1">
    <location>
        <begin position="191"/>
        <end position="210"/>
    </location>
</feature>
<feature type="domain" description="YdbS-like PH" evidence="2">
    <location>
        <begin position="74"/>
        <end position="131"/>
    </location>
</feature>
<dbReference type="PANTHER" id="PTHR34473">
    <property type="entry name" value="UPF0699 TRANSMEMBRANE PROTEIN YDBS"/>
    <property type="match status" value="1"/>
</dbReference>
<evidence type="ECO:0000259" key="2">
    <source>
        <dbReference type="Pfam" id="PF03703"/>
    </source>
</evidence>
<feature type="domain" description="YdbS-like PH" evidence="2">
    <location>
        <begin position="260"/>
        <end position="319"/>
    </location>
</feature>
<dbReference type="EMBL" id="JADILV010000005">
    <property type="protein sequence ID" value="MBO8482606.1"/>
    <property type="molecule type" value="Genomic_DNA"/>
</dbReference>
<protein>
    <submittedName>
        <fullName evidence="3">PH domain-containing protein</fullName>
    </submittedName>
</protein>
<keyword evidence="1" id="KW-0472">Membrane</keyword>
<keyword evidence="1" id="KW-0812">Transmembrane</keyword>
<evidence type="ECO:0000313" key="3">
    <source>
        <dbReference type="EMBL" id="MBO8482606.1"/>
    </source>
</evidence>
<feature type="transmembrane region" description="Helical" evidence="1">
    <location>
        <begin position="55"/>
        <end position="76"/>
    </location>
</feature>
<evidence type="ECO:0000313" key="4">
    <source>
        <dbReference type="Proteomes" id="UP000725002"/>
    </source>
</evidence>
<organism evidence="3 4">
    <name type="scientific">Candidatus Cryptobacteroides avicola</name>
    <dbReference type="NCBI Taxonomy" id="2840757"/>
    <lineage>
        <taxon>Bacteria</taxon>
        <taxon>Pseudomonadati</taxon>
        <taxon>Bacteroidota</taxon>
        <taxon>Bacteroidia</taxon>
        <taxon>Bacteroidales</taxon>
        <taxon>Candidatus Cryptobacteroides</taxon>
    </lineage>
</organism>
<dbReference type="Proteomes" id="UP000725002">
    <property type="component" value="Unassembled WGS sequence"/>
</dbReference>
<dbReference type="InterPro" id="IPR005182">
    <property type="entry name" value="YdbS-like_PH"/>
</dbReference>
<feature type="domain" description="YdbS-like PH" evidence="2">
    <location>
        <begin position="409"/>
        <end position="484"/>
    </location>
</feature>
<keyword evidence="1" id="KW-1133">Transmembrane helix</keyword>